<keyword evidence="8" id="KW-1185">Reference proteome</keyword>
<dbReference type="PANTHER" id="PTHR28605">
    <property type="entry name" value="CTF8, CHROMOSOME TRANSMISSION FIDELITY FACTOR 8 HOMOLOG (S. CEREVISIAE)"/>
    <property type="match status" value="1"/>
</dbReference>
<evidence type="ECO:0000313" key="8">
    <source>
        <dbReference type="Proteomes" id="UP000268093"/>
    </source>
</evidence>
<evidence type="ECO:0000256" key="1">
    <source>
        <dbReference type="ARBA" id="ARBA00004123"/>
    </source>
</evidence>
<protein>
    <submittedName>
        <fullName evidence="7">Ctf8-domain-containing protein</fullName>
    </submittedName>
</protein>
<evidence type="ECO:0000256" key="3">
    <source>
        <dbReference type="ARBA" id="ARBA00023125"/>
    </source>
</evidence>
<accession>A0A433D2C7</accession>
<dbReference type="Pfam" id="PF09696">
    <property type="entry name" value="Ctf8"/>
    <property type="match status" value="1"/>
</dbReference>
<comment type="subcellular location">
    <subcellularLocation>
        <location evidence="1">Nucleus</location>
    </subcellularLocation>
</comment>
<reference evidence="7 8" key="1">
    <citation type="journal article" date="2018" name="New Phytol.">
        <title>Phylogenomics of Endogonaceae and evolution of mycorrhizas within Mucoromycota.</title>
        <authorList>
            <person name="Chang Y."/>
            <person name="Desiro A."/>
            <person name="Na H."/>
            <person name="Sandor L."/>
            <person name="Lipzen A."/>
            <person name="Clum A."/>
            <person name="Barry K."/>
            <person name="Grigoriev I.V."/>
            <person name="Martin F.M."/>
            <person name="Stajich J.E."/>
            <person name="Smith M.E."/>
            <person name="Bonito G."/>
            <person name="Spatafora J.W."/>
        </authorList>
    </citation>
    <scope>NUCLEOTIDE SEQUENCE [LARGE SCALE GENOMIC DNA]</scope>
    <source>
        <strain evidence="7 8">GMNB39</strain>
    </source>
</reference>
<organism evidence="7 8">
    <name type="scientific">Jimgerdemannia flammicorona</name>
    <dbReference type="NCBI Taxonomy" id="994334"/>
    <lineage>
        <taxon>Eukaryota</taxon>
        <taxon>Fungi</taxon>
        <taxon>Fungi incertae sedis</taxon>
        <taxon>Mucoromycota</taxon>
        <taxon>Mucoromycotina</taxon>
        <taxon>Endogonomycetes</taxon>
        <taxon>Endogonales</taxon>
        <taxon>Endogonaceae</taxon>
        <taxon>Jimgerdemannia</taxon>
    </lineage>
</organism>
<dbReference type="Proteomes" id="UP000268093">
    <property type="component" value="Unassembled WGS sequence"/>
</dbReference>
<proteinExistence type="inferred from homology"/>
<dbReference type="GO" id="GO:0007064">
    <property type="term" value="P:mitotic sister chromatid cohesion"/>
    <property type="evidence" value="ECO:0007669"/>
    <property type="project" value="InterPro"/>
</dbReference>
<keyword evidence="5" id="KW-0131">Cell cycle</keyword>
<dbReference type="OrthoDB" id="121932at2759"/>
<evidence type="ECO:0000256" key="4">
    <source>
        <dbReference type="ARBA" id="ARBA00023242"/>
    </source>
</evidence>
<dbReference type="InterPro" id="IPR018607">
    <property type="entry name" value="Ctf8"/>
</dbReference>
<keyword evidence="3" id="KW-0238">DNA-binding</keyword>
<dbReference type="EMBL" id="RBNI01007972">
    <property type="protein sequence ID" value="RUP44996.1"/>
    <property type="molecule type" value="Genomic_DNA"/>
</dbReference>
<gene>
    <name evidence="7" type="ORF">BC936DRAFT_148752</name>
</gene>
<comment type="similarity">
    <text evidence="6">Belongs to the CTF8 family.</text>
</comment>
<keyword evidence="4" id="KW-0539">Nucleus</keyword>
<evidence type="ECO:0000256" key="5">
    <source>
        <dbReference type="ARBA" id="ARBA00023306"/>
    </source>
</evidence>
<evidence type="ECO:0000256" key="2">
    <source>
        <dbReference type="ARBA" id="ARBA00022705"/>
    </source>
</evidence>
<dbReference type="GO" id="GO:0003677">
    <property type="term" value="F:DNA binding"/>
    <property type="evidence" value="ECO:0007669"/>
    <property type="project" value="UniProtKB-KW"/>
</dbReference>
<dbReference type="AlphaFoldDB" id="A0A433D2C7"/>
<dbReference type="GO" id="GO:0006260">
    <property type="term" value="P:DNA replication"/>
    <property type="evidence" value="ECO:0007669"/>
    <property type="project" value="UniProtKB-KW"/>
</dbReference>
<name>A0A433D2C7_9FUNG</name>
<sequence length="172" mass="18758">MVQIIIPPPTSNHPMVMLELQGNIETNATDLQGVKLGELEFDAKGTPFLTIGHHRLEGKLVKLAKPFAVVRRRDSSAGPSTPPAIAAHVMDIDSDALLPSSPPPASSQVAREHEATNKRMIVYDVVTVLKEKYVFKQRPELLVPEEPMYKRSGNDNLGIEECGVVGKGHHGP</sequence>
<dbReference type="GO" id="GO:0031390">
    <property type="term" value="C:Ctf18 RFC-like complex"/>
    <property type="evidence" value="ECO:0007669"/>
    <property type="project" value="InterPro"/>
</dbReference>
<evidence type="ECO:0000256" key="6">
    <source>
        <dbReference type="ARBA" id="ARBA00038447"/>
    </source>
</evidence>
<evidence type="ECO:0000313" key="7">
    <source>
        <dbReference type="EMBL" id="RUP44996.1"/>
    </source>
</evidence>
<keyword evidence="2" id="KW-0235">DNA replication</keyword>
<comment type="caution">
    <text evidence="7">The sequence shown here is derived from an EMBL/GenBank/DDBJ whole genome shotgun (WGS) entry which is preliminary data.</text>
</comment>
<dbReference type="PANTHER" id="PTHR28605:SF1">
    <property type="entry name" value="CHROMOSOME TRANSMISSION FIDELITY FACTOR 8"/>
    <property type="match status" value="1"/>
</dbReference>